<proteinExistence type="predicted"/>
<feature type="region of interest" description="Disordered" evidence="1">
    <location>
        <begin position="108"/>
        <end position="141"/>
    </location>
</feature>
<accession>A0A8K0XNL8</accession>
<feature type="region of interest" description="Disordered" evidence="1">
    <location>
        <begin position="30"/>
        <end position="89"/>
    </location>
</feature>
<dbReference type="Proteomes" id="UP000813824">
    <property type="component" value="Unassembled WGS sequence"/>
</dbReference>
<feature type="compositionally biased region" description="Polar residues" evidence="1">
    <location>
        <begin position="30"/>
        <end position="43"/>
    </location>
</feature>
<feature type="compositionally biased region" description="Basic and acidic residues" evidence="1">
    <location>
        <begin position="246"/>
        <end position="260"/>
    </location>
</feature>
<comment type="caution">
    <text evidence="2">The sequence shown here is derived from an EMBL/GenBank/DDBJ whole genome shotgun (WGS) entry which is preliminary data.</text>
</comment>
<feature type="compositionally biased region" description="Low complexity" evidence="1">
    <location>
        <begin position="75"/>
        <end position="86"/>
    </location>
</feature>
<dbReference type="OrthoDB" id="3268127at2759"/>
<feature type="region of interest" description="Disordered" evidence="1">
    <location>
        <begin position="234"/>
        <end position="260"/>
    </location>
</feature>
<evidence type="ECO:0000313" key="2">
    <source>
        <dbReference type="EMBL" id="KAH8097075.1"/>
    </source>
</evidence>
<gene>
    <name evidence="2" type="ORF">BXZ70DRAFT_944181</name>
</gene>
<dbReference type="AlphaFoldDB" id="A0A8K0XNL8"/>
<feature type="region of interest" description="Disordered" evidence="1">
    <location>
        <begin position="1"/>
        <end position="20"/>
    </location>
</feature>
<dbReference type="EMBL" id="JAEVFJ010000021">
    <property type="protein sequence ID" value="KAH8097075.1"/>
    <property type="molecule type" value="Genomic_DNA"/>
</dbReference>
<evidence type="ECO:0000256" key="1">
    <source>
        <dbReference type="SAM" id="MobiDB-lite"/>
    </source>
</evidence>
<evidence type="ECO:0000313" key="3">
    <source>
        <dbReference type="Proteomes" id="UP000813824"/>
    </source>
</evidence>
<organism evidence="2 3">
    <name type="scientific">Cristinia sonorae</name>
    <dbReference type="NCBI Taxonomy" id="1940300"/>
    <lineage>
        <taxon>Eukaryota</taxon>
        <taxon>Fungi</taxon>
        <taxon>Dikarya</taxon>
        <taxon>Basidiomycota</taxon>
        <taxon>Agaricomycotina</taxon>
        <taxon>Agaricomycetes</taxon>
        <taxon>Agaricomycetidae</taxon>
        <taxon>Agaricales</taxon>
        <taxon>Pleurotineae</taxon>
        <taxon>Stephanosporaceae</taxon>
        <taxon>Cristinia</taxon>
    </lineage>
</organism>
<feature type="compositionally biased region" description="Acidic residues" evidence="1">
    <location>
        <begin position="132"/>
        <end position="141"/>
    </location>
</feature>
<sequence>MAMSSPLCFQPTTPTSHRFSGPSVQFFPLNSSPLASSPVSPKSSPLAAAQTRRHQYKQVASSPTLVRNRYPQRNVASSSRAAVPASDGMEIPRKAVLRERFKAKCVERAQKDRARRVSGKRGLSSDASSDGIDADMECGDDDDDEFLNDELFSRIMKTVNHKQKYQYKLSYQHDVGSSFDPELEDVDEWENELQAPPINTEPDDLNEEELAAYAEEYQMMQELQDIPLDDIFSLSDLEDVPEEEPFDWKGKGKDQDVEMD</sequence>
<name>A0A8K0XNL8_9AGAR</name>
<keyword evidence="3" id="KW-1185">Reference proteome</keyword>
<reference evidence="2" key="1">
    <citation type="journal article" date="2021" name="New Phytol.">
        <title>Evolutionary innovations through gain and loss of genes in the ectomycorrhizal Boletales.</title>
        <authorList>
            <person name="Wu G."/>
            <person name="Miyauchi S."/>
            <person name="Morin E."/>
            <person name="Kuo A."/>
            <person name="Drula E."/>
            <person name="Varga T."/>
            <person name="Kohler A."/>
            <person name="Feng B."/>
            <person name="Cao Y."/>
            <person name="Lipzen A."/>
            <person name="Daum C."/>
            <person name="Hundley H."/>
            <person name="Pangilinan J."/>
            <person name="Johnson J."/>
            <person name="Barry K."/>
            <person name="LaButti K."/>
            <person name="Ng V."/>
            <person name="Ahrendt S."/>
            <person name="Min B."/>
            <person name="Choi I.G."/>
            <person name="Park H."/>
            <person name="Plett J.M."/>
            <person name="Magnuson J."/>
            <person name="Spatafora J.W."/>
            <person name="Nagy L.G."/>
            <person name="Henrissat B."/>
            <person name="Grigoriev I.V."/>
            <person name="Yang Z.L."/>
            <person name="Xu J."/>
            <person name="Martin F.M."/>
        </authorList>
    </citation>
    <scope>NUCLEOTIDE SEQUENCE</scope>
    <source>
        <strain evidence="2">KKN 215</strain>
    </source>
</reference>
<feature type="compositionally biased region" description="Acidic residues" evidence="1">
    <location>
        <begin position="236"/>
        <end position="245"/>
    </location>
</feature>
<protein>
    <submittedName>
        <fullName evidence="2">Uncharacterized protein</fullName>
    </submittedName>
</protein>